<reference evidence="1" key="1">
    <citation type="submission" date="2018-02" db="EMBL/GenBank/DDBJ databases">
        <title>Rhizophora mucronata_Transcriptome.</title>
        <authorList>
            <person name="Meera S.P."/>
            <person name="Sreeshan A."/>
            <person name="Augustine A."/>
        </authorList>
    </citation>
    <scope>NUCLEOTIDE SEQUENCE</scope>
    <source>
        <tissue evidence="1">Leaf</tissue>
    </source>
</reference>
<accession>A0A2P2PW53</accession>
<organism evidence="1">
    <name type="scientific">Rhizophora mucronata</name>
    <name type="common">Asiatic mangrove</name>
    <dbReference type="NCBI Taxonomy" id="61149"/>
    <lineage>
        <taxon>Eukaryota</taxon>
        <taxon>Viridiplantae</taxon>
        <taxon>Streptophyta</taxon>
        <taxon>Embryophyta</taxon>
        <taxon>Tracheophyta</taxon>
        <taxon>Spermatophyta</taxon>
        <taxon>Magnoliopsida</taxon>
        <taxon>eudicotyledons</taxon>
        <taxon>Gunneridae</taxon>
        <taxon>Pentapetalae</taxon>
        <taxon>rosids</taxon>
        <taxon>fabids</taxon>
        <taxon>Malpighiales</taxon>
        <taxon>Rhizophoraceae</taxon>
        <taxon>Rhizophora</taxon>
    </lineage>
</organism>
<dbReference type="EMBL" id="GGEC01078477">
    <property type="protein sequence ID" value="MBX58961.1"/>
    <property type="molecule type" value="Transcribed_RNA"/>
</dbReference>
<dbReference type="AlphaFoldDB" id="A0A2P2PW53"/>
<evidence type="ECO:0000313" key="1">
    <source>
        <dbReference type="EMBL" id="MBX58961.1"/>
    </source>
</evidence>
<sequence>MAAQSIFMFSNRKQIMINFFSCLILVERKVKTLLAFSGGMKVNSVYIWYETIYCLWYEAKLLTFEAD</sequence>
<proteinExistence type="predicted"/>
<name>A0A2P2PW53_RHIMU</name>
<protein>
    <submittedName>
        <fullName evidence="1">Uncharacterized protein</fullName>
    </submittedName>
</protein>